<dbReference type="RefSeq" id="WP_133156052.1">
    <property type="nucleotide sequence ID" value="NZ_CP037867.1"/>
</dbReference>
<dbReference type="Proteomes" id="UP000293912">
    <property type="component" value="Chromosome"/>
</dbReference>
<dbReference type="Pfam" id="PF13410">
    <property type="entry name" value="GST_C_2"/>
    <property type="match status" value="1"/>
</dbReference>
<dbReference type="KEGG" id="hpse:HPF_06115"/>
<dbReference type="SUPFAM" id="SSF47616">
    <property type="entry name" value="GST C-terminal domain-like"/>
    <property type="match status" value="1"/>
</dbReference>
<accession>A0A4P6X0J6</accession>
<evidence type="ECO:0000313" key="2">
    <source>
        <dbReference type="EMBL" id="QBM27251.1"/>
    </source>
</evidence>
<reference evidence="2 3" key="1">
    <citation type="submission" date="2019-03" db="EMBL/GenBank/DDBJ databases">
        <authorList>
            <person name="Sebastian G."/>
            <person name="Baumann P."/>
            <person name="Ruckert C."/>
            <person name="Kalinowski J."/>
            <person name="Nebel B."/>
            <person name="Takors R."/>
            <person name="Blombach B."/>
        </authorList>
    </citation>
    <scope>NUCLEOTIDE SEQUENCE [LARGE SCALE GENOMIC DNA]</scope>
    <source>
        <strain evidence="2 3">DSM 1084</strain>
    </source>
</reference>
<dbReference type="InterPro" id="IPR004045">
    <property type="entry name" value="Glutathione_S-Trfase_N"/>
</dbReference>
<dbReference type="CDD" id="cd00570">
    <property type="entry name" value="GST_N_family"/>
    <property type="match status" value="1"/>
</dbReference>
<keyword evidence="3" id="KW-1185">Reference proteome</keyword>
<dbReference type="Gene3D" id="3.40.30.110">
    <property type="match status" value="2"/>
</dbReference>
<dbReference type="EMBL" id="CP037867">
    <property type="protein sequence ID" value="QBM27251.1"/>
    <property type="molecule type" value="Genomic_DNA"/>
</dbReference>
<gene>
    <name evidence="2" type="ORF">HPF_06115</name>
</gene>
<evidence type="ECO:0000313" key="3">
    <source>
        <dbReference type="Proteomes" id="UP000293912"/>
    </source>
</evidence>
<dbReference type="InterPro" id="IPR036282">
    <property type="entry name" value="Glutathione-S-Trfase_C_sf"/>
</dbReference>
<dbReference type="AlphaFoldDB" id="A0A4P6X0J6"/>
<dbReference type="SUPFAM" id="SSF52833">
    <property type="entry name" value="Thioredoxin-like"/>
    <property type="match status" value="1"/>
</dbReference>
<dbReference type="InterPro" id="IPR036249">
    <property type="entry name" value="Thioredoxin-like_sf"/>
</dbReference>
<sequence>MTTPILHHYPMSPFAEKARLMLGFKGLAWQSVYIPSVMPKPDVVALTGGYRRTPLLQIGADIWCDTSLIATVLEHLQPGPSLFPEHLKGLARIVAQWADTDLFWPAMGYTLSPKGAAAMFANQPPEAAQAFAADRGAMSAGMTRLRPGDATSAYRSHLRRLANMLHEQPFLLGEAPCIADFAAYHPLWFTRVINPAMAGILDATPGVLAWMDRMAAIGHGKPSKLTSTEAIAIAAAAEPAPLPQEAFQDDHGIALGSRVTVAAQSFGTETTEGTLVAATRTHYTLARTDDRAGRLHVHFPRIGYVLKEVKA</sequence>
<dbReference type="Pfam" id="PF13417">
    <property type="entry name" value="GST_N_3"/>
    <property type="match status" value="1"/>
</dbReference>
<evidence type="ECO:0000259" key="1">
    <source>
        <dbReference type="Pfam" id="PF13417"/>
    </source>
</evidence>
<dbReference type="CDD" id="cd00299">
    <property type="entry name" value="GST_C_family"/>
    <property type="match status" value="1"/>
</dbReference>
<feature type="domain" description="GST N-terminal" evidence="1">
    <location>
        <begin position="6"/>
        <end position="80"/>
    </location>
</feature>
<organism evidence="2 3">
    <name type="scientific">Hydrogenophaga pseudoflava</name>
    <name type="common">Pseudomonas carboxydoflava</name>
    <dbReference type="NCBI Taxonomy" id="47421"/>
    <lineage>
        <taxon>Bacteria</taxon>
        <taxon>Pseudomonadati</taxon>
        <taxon>Pseudomonadota</taxon>
        <taxon>Betaproteobacteria</taxon>
        <taxon>Burkholderiales</taxon>
        <taxon>Comamonadaceae</taxon>
        <taxon>Hydrogenophaga</taxon>
    </lineage>
</organism>
<name>A0A4P6X0J6_HYDPS</name>
<protein>
    <recommendedName>
        <fullName evidence="1">GST N-terminal domain-containing protein</fullName>
    </recommendedName>
</protein>
<proteinExistence type="predicted"/>